<dbReference type="Proteomes" id="UP000092460">
    <property type="component" value="Unassembled WGS sequence"/>
</dbReference>
<dbReference type="VEuPathDB" id="VectorBase:GPPI026723"/>
<protein>
    <submittedName>
        <fullName evidence="1">Uncharacterized protein</fullName>
    </submittedName>
</protein>
<evidence type="ECO:0000313" key="2">
    <source>
        <dbReference type="Proteomes" id="UP000092460"/>
    </source>
</evidence>
<accession>A0A1B0BDN8</accession>
<name>A0A1B0BDN8_9MUSC</name>
<sequence length="104" mass="11939">MTLKRTPLHAAEMRRLIEKYQESERIKNSSSSSLLNIITDSDQRTVLNNSKVQAAFLRRNYVKKILEVIDSPHSVLGAVASFFCASTIELFRSGFLEYLRTKMK</sequence>
<dbReference type="EMBL" id="JXJN01012541">
    <property type="status" value="NOT_ANNOTATED_CDS"/>
    <property type="molecule type" value="Genomic_DNA"/>
</dbReference>
<proteinExistence type="predicted"/>
<dbReference type="AlphaFoldDB" id="A0A1B0BDN8"/>
<dbReference type="EnsemblMetazoa" id="GPPI026723-RA">
    <property type="protein sequence ID" value="GPPI026723-PA"/>
    <property type="gene ID" value="GPPI026723"/>
</dbReference>
<keyword evidence="2" id="KW-1185">Reference proteome</keyword>
<organism evidence="1 2">
    <name type="scientific">Glossina palpalis gambiensis</name>
    <dbReference type="NCBI Taxonomy" id="67801"/>
    <lineage>
        <taxon>Eukaryota</taxon>
        <taxon>Metazoa</taxon>
        <taxon>Ecdysozoa</taxon>
        <taxon>Arthropoda</taxon>
        <taxon>Hexapoda</taxon>
        <taxon>Insecta</taxon>
        <taxon>Pterygota</taxon>
        <taxon>Neoptera</taxon>
        <taxon>Endopterygota</taxon>
        <taxon>Diptera</taxon>
        <taxon>Brachycera</taxon>
        <taxon>Muscomorpha</taxon>
        <taxon>Hippoboscoidea</taxon>
        <taxon>Glossinidae</taxon>
        <taxon>Glossina</taxon>
    </lineage>
</organism>
<reference evidence="1" key="2">
    <citation type="submission" date="2020-05" db="UniProtKB">
        <authorList>
            <consortium name="EnsemblMetazoa"/>
        </authorList>
    </citation>
    <scope>IDENTIFICATION</scope>
    <source>
        <strain evidence="1">IAEA</strain>
    </source>
</reference>
<reference evidence="2" key="1">
    <citation type="submission" date="2015-01" db="EMBL/GenBank/DDBJ databases">
        <authorList>
            <person name="Aksoy S."/>
            <person name="Warren W."/>
            <person name="Wilson R.K."/>
        </authorList>
    </citation>
    <scope>NUCLEOTIDE SEQUENCE [LARGE SCALE GENOMIC DNA]</scope>
    <source>
        <strain evidence="2">IAEA</strain>
    </source>
</reference>
<evidence type="ECO:0000313" key="1">
    <source>
        <dbReference type="EnsemblMetazoa" id="GPPI026723-PA"/>
    </source>
</evidence>